<evidence type="ECO:0000313" key="1">
    <source>
        <dbReference type="EMBL" id="RHZ50541.1"/>
    </source>
</evidence>
<sequence length="392" mass="46348">MRFKNTGLCSINNCTKPTNCFRIITELVYKKYQKKNIFELYSYLHIGQQLCHSHYCNIIEVDRDQKSNKKLKNLSKKKILEPTELIENSNDNIDTTFSSNIKIRTKVLYEQQHRKYANLELDPIKFKNIIEGINLQLKGFFNYIVNIIIPKEYSAHNQNEAKKSIVELWATWESIDTISTFGYLACTKTVEEYRKKIQKKHKNILHIYNINDYHSIHEVRRPNTVSTLLAKYFVTCVAKPVNEFPSIPLVFNGISIHNLLNIEASRICWYLINKYTEFDRIEMLTIHNYNDNITERKEERSMKGLQLIGFKKQNLHSIFDYINALKIILSINNKTQHLKEFVAPIVADWPRQIFIRKALYKTLSEFQFNFPQDIRFFLPILGPLHVSLNSRE</sequence>
<gene>
    <name evidence="1" type="ORF">Glove_495g49</name>
</gene>
<proteinExistence type="predicted"/>
<evidence type="ECO:0000313" key="2">
    <source>
        <dbReference type="Proteomes" id="UP000266861"/>
    </source>
</evidence>
<dbReference type="AlphaFoldDB" id="A0A397GHX0"/>
<organism evidence="1 2">
    <name type="scientific">Diversispora epigaea</name>
    <dbReference type="NCBI Taxonomy" id="1348612"/>
    <lineage>
        <taxon>Eukaryota</taxon>
        <taxon>Fungi</taxon>
        <taxon>Fungi incertae sedis</taxon>
        <taxon>Mucoromycota</taxon>
        <taxon>Glomeromycotina</taxon>
        <taxon>Glomeromycetes</taxon>
        <taxon>Diversisporales</taxon>
        <taxon>Diversisporaceae</taxon>
        <taxon>Diversispora</taxon>
    </lineage>
</organism>
<dbReference type="Proteomes" id="UP000266861">
    <property type="component" value="Unassembled WGS sequence"/>
</dbReference>
<keyword evidence="2" id="KW-1185">Reference proteome</keyword>
<dbReference type="EMBL" id="PQFF01000430">
    <property type="protein sequence ID" value="RHZ50541.1"/>
    <property type="molecule type" value="Genomic_DNA"/>
</dbReference>
<dbReference type="OrthoDB" id="5983279at2759"/>
<protein>
    <submittedName>
        <fullName evidence="1">Uncharacterized protein</fullName>
    </submittedName>
</protein>
<comment type="caution">
    <text evidence="1">The sequence shown here is derived from an EMBL/GenBank/DDBJ whole genome shotgun (WGS) entry which is preliminary data.</text>
</comment>
<accession>A0A397GHX0</accession>
<reference evidence="1 2" key="1">
    <citation type="submission" date="2018-08" db="EMBL/GenBank/DDBJ databases">
        <title>Genome and evolution of the arbuscular mycorrhizal fungus Diversispora epigaea (formerly Glomus versiforme) and its bacterial endosymbionts.</title>
        <authorList>
            <person name="Sun X."/>
            <person name="Fei Z."/>
            <person name="Harrison M."/>
        </authorList>
    </citation>
    <scope>NUCLEOTIDE SEQUENCE [LARGE SCALE GENOMIC DNA]</scope>
    <source>
        <strain evidence="1 2">IT104</strain>
    </source>
</reference>
<name>A0A397GHX0_9GLOM</name>